<reference evidence="3 4" key="1">
    <citation type="submission" date="2023-02" db="EMBL/GenBank/DDBJ databases">
        <authorList>
            <person name="Maleckis M."/>
        </authorList>
    </citation>
    <scope>NUCLEOTIDE SEQUENCE [LARGE SCALE GENOMIC DNA]</scope>
    <source>
        <strain evidence="3 4">P8-A2</strain>
    </source>
</reference>
<feature type="domain" description="Rhodanese" evidence="2">
    <location>
        <begin position="27"/>
        <end position="116"/>
    </location>
</feature>
<dbReference type="PANTHER" id="PTHR43031">
    <property type="entry name" value="FAD-DEPENDENT OXIDOREDUCTASE"/>
    <property type="match status" value="1"/>
</dbReference>
<dbReference type="Gene3D" id="3.40.250.10">
    <property type="entry name" value="Rhodanese-like domain"/>
    <property type="match status" value="1"/>
</dbReference>
<dbReference type="PANTHER" id="PTHR43031:SF1">
    <property type="entry name" value="PYRIDINE NUCLEOTIDE-DISULPHIDE OXIDOREDUCTASE"/>
    <property type="match status" value="1"/>
</dbReference>
<dbReference type="Proteomes" id="UP001257627">
    <property type="component" value="Unassembled WGS sequence"/>
</dbReference>
<keyword evidence="4" id="KW-1185">Reference proteome</keyword>
<dbReference type="Pfam" id="PF00581">
    <property type="entry name" value="Rhodanese"/>
    <property type="match status" value="1"/>
</dbReference>
<dbReference type="EMBL" id="JARAKF010000001">
    <property type="protein sequence ID" value="MDU8991659.1"/>
    <property type="molecule type" value="Genomic_DNA"/>
</dbReference>
<feature type="compositionally biased region" description="Basic residues" evidence="1">
    <location>
        <begin position="1"/>
        <end position="14"/>
    </location>
</feature>
<organism evidence="3 4">
    <name type="scientific">Streptomyces mirabilis</name>
    <dbReference type="NCBI Taxonomy" id="68239"/>
    <lineage>
        <taxon>Bacteria</taxon>
        <taxon>Bacillati</taxon>
        <taxon>Actinomycetota</taxon>
        <taxon>Actinomycetes</taxon>
        <taxon>Kitasatosporales</taxon>
        <taxon>Streptomycetaceae</taxon>
        <taxon>Streptomyces</taxon>
    </lineage>
</organism>
<evidence type="ECO:0000256" key="1">
    <source>
        <dbReference type="SAM" id="MobiDB-lite"/>
    </source>
</evidence>
<protein>
    <submittedName>
        <fullName evidence="3">Rhodanese-like domain-containing protein</fullName>
    </submittedName>
</protein>
<name>A0ABU3UDM2_9ACTN</name>
<sequence>MFFRSRSRSRSRASRRLDPVQAHQRAAHGQAVLLDVRETAEWEAGHAPDALHLPLSRLVAGEALPPAAQGRSVVAICRSGRRSRQAVEILTGRGTEATDVTGGMVAWARAGLPVAGPDGDDGAIA</sequence>
<dbReference type="InterPro" id="IPR050229">
    <property type="entry name" value="GlpE_sulfurtransferase"/>
</dbReference>
<evidence type="ECO:0000259" key="2">
    <source>
        <dbReference type="PROSITE" id="PS50206"/>
    </source>
</evidence>
<dbReference type="InterPro" id="IPR036873">
    <property type="entry name" value="Rhodanese-like_dom_sf"/>
</dbReference>
<dbReference type="RefSeq" id="WP_143610481.1">
    <property type="nucleotide sequence ID" value="NZ_CP107955.1"/>
</dbReference>
<evidence type="ECO:0000313" key="4">
    <source>
        <dbReference type="Proteomes" id="UP001257627"/>
    </source>
</evidence>
<dbReference type="InterPro" id="IPR001763">
    <property type="entry name" value="Rhodanese-like_dom"/>
</dbReference>
<dbReference type="CDD" id="cd00158">
    <property type="entry name" value="RHOD"/>
    <property type="match status" value="1"/>
</dbReference>
<dbReference type="PROSITE" id="PS50206">
    <property type="entry name" value="RHODANESE_3"/>
    <property type="match status" value="1"/>
</dbReference>
<accession>A0ABU3UDM2</accession>
<dbReference type="SMART" id="SM00450">
    <property type="entry name" value="RHOD"/>
    <property type="match status" value="1"/>
</dbReference>
<evidence type="ECO:0000313" key="3">
    <source>
        <dbReference type="EMBL" id="MDU8991659.1"/>
    </source>
</evidence>
<feature type="region of interest" description="Disordered" evidence="1">
    <location>
        <begin position="1"/>
        <end position="25"/>
    </location>
</feature>
<dbReference type="SUPFAM" id="SSF52821">
    <property type="entry name" value="Rhodanese/Cell cycle control phosphatase"/>
    <property type="match status" value="1"/>
</dbReference>
<gene>
    <name evidence="3" type="ORF">PU648_04540</name>
</gene>
<proteinExistence type="predicted"/>
<comment type="caution">
    <text evidence="3">The sequence shown here is derived from an EMBL/GenBank/DDBJ whole genome shotgun (WGS) entry which is preliminary data.</text>
</comment>